<dbReference type="AlphaFoldDB" id="A0AAD4GCK5"/>
<evidence type="ECO:0000313" key="2">
    <source>
        <dbReference type="Proteomes" id="UP001194468"/>
    </source>
</evidence>
<evidence type="ECO:0000313" key="1">
    <source>
        <dbReference type="EMBL" id="KAF8436503.1"/>
    </source>
</evidence>
<organism evidence="1 2">
    <name type="scientific">Boletus edulis BED1</name>
    <dbReference type="NCBI Taxonomy" id="1328754"/>
    <lineage>
        <taxon>Eukaryota</taxon>
        <taxon>Fungi</taxon>
        <taxon>Dikarya</taxon>
        <taxon>Basidiomycota</taxon>
        <taxon>Agaricomycotina</taxon>
        <taxon>Agaricomycetes</taxon>
        <taxon>Agaricomycetidae</taxon>
        <taxon>Boletales</taxon>
        <taxon>Boletineae</taxon>
        <taxon>Boletaceae</taxon>
        <taxon>Boletoideae</taxon>
        <taxon>Boletus</taxon>
    </lineage>
</organism>
<keyword evidence="2" id="KW-1185">Reference proteome</keyword>
<dbReference type="EMBL" id="WHUW01000021">
    <property type="protein sequence ID" value="KAF8436503.1"/>
    <property type="molecule type" value="Genomic_DNA"/>
</dbReference>
<gene>
    <name evidence="1" type="ORF">L210DRAFT_3548177</name>
</gene>
<comment type="caution">
    <text evidence="1">The sequence shown here is derived from an EMBL/GenBank/DDBJ whole genome shotgun (WGS) entry which is preliminary data.</text>
</comment>
<reference evidence="1" key="1">
    <citation type="submission" date="2019-10" db="EMBL/GenBank/DDBJ databases">
        <authorList>
            <consortium name="DOE Joint Genome Institute"/>
            <person name="Kuo A."/>
            <person name="Miyauchi S."/>
            <person name="Kiss E."/>
            <person name="Drula E."/>
            <person name="Kohler A."/>
            <person name="Sanchez-Garcia M."/>
            <person name="Andreopoulos B."/>
            <person name="Barry K.W."/>
            <person name="Bonito G."/>
            <person name="Buee M."/>
            <person name="Carver A."/>
            <person name="Chen C."/>
            <person name="Cichocki N."/>
            <person name="Clum A."/>
            <person name="Culley D."/>
            <person name="Crous P.W."/>
            <person name="Fauchery L."/>
            <person name="Girlanda M."/>
            <person name="Hayes R."/>
            <person name="Keri Z."/>
            <person name="LaButti K."/>
            <person name="Lipzen A."/>
            <person name="Lombard V."/>
            <person name="Magnuson J."/>
            <person name="Maillard F."/>
            <person name="Morin E."/>
            <person name="Murat C."/>
            <person name="Nolan M."/>
            <person name="Ohm R."/>
            <person name="Pangilinan J."/>
            <person name="Pereira M."/>
            <person name="Perotto S."/>
            <person name="Peter M."/>
            <person name="Riley R."/>
            <person name="Sitrit Y."/>
            <person name="Stielow B."/>
            <person name="Szollosi G."/>
            <person name="Zifcakova L."/>
            <person name="Stursova M."/>
            <person name="Spatafora J.W."/>
            <person name="Tedersoo L."/>
            <person name="Vaario L.-M."/>
            <person name="Yamada A."/>
            <person name="Yan M."/>
            <person name="Wang P."/>
            <person name="Xu J."/>
            <person name="Bruns T."/>
            <person name="Baldrian P."/>
            <person name="Vilgalys R."/>
            <person name="Henrissat B."/>
            <person name="Grigoriev I.V."/>
            <person name="Hibbett D."/>
            <person name="Nagy L.G."/>
            <person name="Martin F.M."/>
        </authorList>
    </citation>
    <scope>NUCLEOTIDE SEQUENCE</scope>
    <source>
        <strain evidence="1">BED1</strain>
    </source>
</reference>
<name>A0AAD4GCK5_BOLED</name>
<sequence>MYKRAQERFTHLLTSAGQTLPRPLVMFARLTLLSIAVVAMAGAIAVANGADAPWCPTDKHDVCCEENVRDTPKGYEGSNCTLIEDSYGDCPDELCCNYYDAKYHDAWSCGEPRSS</sequence>
<protein>
    <submittedName>
        <fullName evidence="1">Uncharacterized protein</fullName>
    </submittedName>
</protein>
<accession>A0AAD4GCK5</accession>
<dbReference type="Proteomes" id="UP001194468">
    <property type="component" value="Unassembled WGS sequence"/>
</dbReference>
<proteinExistence type="predicted"/>
<reference evidence="1" key="2">
    <citation type="journal article" date="2020" name="Nat. Commun.">
        <title>Large-scale genome sequencing of mycorrhizal fungi provides insights into the early evolution of symbiotic traits.</title>
        <authorList>
            <person name="Miyauchi S."/>
            <person name="Kiss E."/>
            <person name="Kuo A."/>
            <person name="Drula E."/>
            <person name="Kohler A."/>
            <person name="Sanchez-Garcia M."/>
            <person name="Morin E."/>
            <person name="Andreopoulos B."/>
            <person name="Barry K.W."/>
            <person name="Bonito G."/>
            <person name="Buee M."/>
            <person name="Carver A."/>
            <person name="Chen C."/>
            <person name="Cichocki N."/>
            <person name="Clum A."/>
            <person name="Culley D."/>
            <person name="Crous P.W."/>
            <person name="Fauchery L."/>
            <person name="Girlanda M."/>
            <person name="Hayes R.D."/>
            <person name="Keri Z."/>
            <person name="LaButti K."/>
            <person name="Lipzen A."/>
            <person name="Lombard V."/>
            <person name="Magnuson J."/>
            <person name="Maillard F."/>
            <person name="Murat C."/>
            <person name="Nolan M."/>
            <person name="Ohm R.A."/>
            <person name="Pangilinan J."/>
            <person name="Pereira M.F."/>
            <person name="Perotto S."/>
            <person name="Peter M."/>
            <person name="Pfister S."/>
            <person name="Riley R."/>
            <person name="Sitrit Y."/>
            <person name="Stielow J.B."/>
            <person name="Szollosi G."/>
            <person name="Zifcakova L."/>
            <person name="Stursova M."/>
            <person name="Spatafora J.W."/>
            <person name="Tedersoo L."/>
            <person name="Vaario L.M."/>
            <person name="Yamada A."/>
            <person name="Yan M."/>
            <person name="Wang P."/>
            <person name="Xu J."/>
            <person name="Bruns T."/>
            <person name="Baldrian P."/>
            <person name="Vilgalys R."/>
            <person name="Dunand C."/>
            <person name="Henrissat B."/>
            <person name="Grigoriev I.V."/>
            <person name="Hibbett D."/>
            <person name="Nagy L.G."/>
            <person name="Martin F.M."/>
        </authorList>
    </citation>
    <scope>NUCLEOTIDE SEQUENCE</scope>
    <source>
        <strain evidence="1">BED1</strain>
    </source>
</reference>